<accession>A0ABQ0P190</accession>
<dbReference type="Proteomes" id="UP001062901">
    <property type="component" value="Unassembled WGS sequence"/>
</dbReference>
<protein>
    <recommendedName>
        <fullName evidence="3">Phage protein GP46</fullName>
    </recommendedName>
</protein>
<sequence length="136" mass="14436">MGRVSFDHTLASPLLLALSADRRAAPDDGLPPLLTAPTGTVMPFGAKRGWVGDVLLTDGQRLGSKLWLLERAKRSDATRLDAEDYAHEAVAAIGAYHNVDLTIEAAWQPATTGSKNALTVRVSAGDSSVFQKVPTL</sequence>
<dbReference type="Pfam" id="PF07409">
    <property type="entry name" value="GP46"/>
    <property type="match status" value="1"/>
</dbReference>
<dbReference type="InterPro" id="IPR010877">
    <property type="entry name" value="Phage_Mu_Gp46"/>
</dbReference>
<keyword evidence="2" id="KW-1185">Reference proteome</keyword>
<dbReference type="EMBL" id="BAQD01000147">
    <property type="protein sequence ID" value="GBQ08956.1"/>
    <property type="molecule type" value="Genomic_DNA"/>
</dbReference>
<reference evidence="1" key="1">
    <citation type="submission" date="2013-04" db="EMBL/GenBank/DDBJ databases">
        <title>The genome sequencing project of 58 acetic acid bacteria.</title>
        <authorList>
            <person name="Okamoto-Kainuma A."/>
            <person name="Ishikawa M."/>
            <person name="Umino S."/>
            <person name="Koizumi Y."/>
            <person name="Shiwa Y."/>
            <person name="Yoshikawa H."/>
            <person name="Matsutani M."/>
            <person name="Matsushita K."/>
        </authorList>
    </citation>
    <scope>NUCLEOTIDE SEQUENCE</scope>
    <source>
        <strain evidence="1">DSM 15669</strain>
    </source>
</reference>
<evidence type="ECO:0000313" key="2">
    <source>
        <dbReference type="Proteomes" id="UP001062901"/>
    </source>
</evidence>
<name>A0ABQ0P190_9PROT</name>
<evidence type="ECO:0008006" key="3">
    <source>
        <dbReference type="Google" id="ProtNLM"/>
    </source>
</evidence>
<evidence type="ECO:0000313" key="1">
    <source>
        <dbReference type="EMBL" id="GBQ08956.1"/>
    </source>
</evidence>
<comment type="caution">
    <text evidence="1">The sequence shown here is derived from an EMBL/GenBank/DDBJ whole genome shotgun (WGS) entry which is preliminary data.</text>
</comment>
<organism evidence="1 2">
    <name type="scientific">Saccharibacter floricola DSM 15669</name>
    <dbReference type="NCBI Taxonomy" id="1123227"/>
    <lineage>
        <taxon>Bacteria</taxon>
        <taxon>Pseudomonadati</taxon>
        <taxon>Pseudomonadota</taxon>
        <taxon>Alphaproteobacteria</taxon>
        <taxon>Acetobacterales</taxon>
        <taxon>Acetobacteraceae</taxon>
        <taxon>Saccharibacter</taxon>
    </lineage>
</organism>
<gene>
    <name evidence="1" type="ORF">AA15669_1983</name>
</gene>
<proteinExistence type="predicted"/>